<evidence type="ECO:0000256" key="2">
    <source>
        <dbReference type="ARBA" id="ARBA00005179"/>
    </source>
</evidence>
<keyword evidence="6 7" id="KW-0472">Membrane</keyword>
<evidence type="ECO:0000256" key="6">
    <source>
        <dbReference type="ARBA" id="ARBA00023136"/>
    </source>
</evidence>
<evidence type="ECO:0000256" key="5">
    <source>
        <dbReference type="ARBA" id="ARBA00022989"/>
    </source>
</evidence>
<dbReference type="InterPro" id="IPR039020">
    <property type="entry name" value="PaxB-like"/>
</dbReference>
<protein>
    <recommendedName>
        <fullName evidence="10">IdtB</fullName>
    </recommendedName>
</protein>
<evidence type="ECO:0000313" key="9">
    <source>
        <dbReference type="Proteomes" id="UP000732380"/>
    </source>
</evidence>
<evidence type="ECO:0000313" key="8">
    <source>
        <dbReference type="EMBL" id="KAG6110883.1"/>
    </source>
</evidence>
<comment type="pathway">
    <text evidence="2">Secondary metabolite biosynthesis.</text>
</comment>
<evidence type="ECO:0000256" key="1">
    <source>
        <dbReference type="ARBA" id="ARBA00004141"/>
    </source>
</evidence>
<dbReference type="GO" id="GO:0016020">
    <property type="term" value="C:membrane"/>
    <property type="evidence" value="ECO:0007669"/>
    <property type="project" value="UniProtKB-SubCell"/>
</dbReference>
<feature type="transmembrane region" description="Helical" evidence="7">
    <location>
        <begin position="203"/>
        <end position="229"/>
    </location>
</feature>
<comment type="similarity">
    <text evidence="3">Belongs to the paxB family.</text>
</comment>
<dbReference type="Pfam" id="PF25129">
    <property type="entry name" value="Pyr4-TMTC"/>
    <property type="match status" value="1"/>
</dbReference>
<comment type="subcellular location">
    <subcellularLocation>
        <location evidence="1">Membrane</location>
        <topology evidence="1">Multi-pass membrane protein</topology>
    </subcellularLocation>
</comment>
<evidence type="ECO:0000256" key="7">
    <source>
        <dbReference type="SAM" id="Phobius"/>
    </source>
</evidence>
<evidence type="ECO:0000256" key="4">
    <source>
        <dbReference type="ARBA" id="ARBA00022692"/>
    </source>
</evidence>
<sequence>MDGFSSSLRPPPAYEQVQWLADFFAALMGLGWIINYVLAVRMSIKGEPHSMPLIPLCNNFAWELVYTTVYPSANRVERSGIAIAVVLNLVIMAGAVRFARIEWRQHSPILADHAYWILLMGVMVFFTGHVALAMEIGPGLAYSWGAIVCQLTLSIGCVCQLLERNSTAGTSWMLWSSRFLGSCCTVVFAFIRCKYWPEAYGWLLSPLILWSLAIFLLAEVTYGVCLLLVTRAETPRASKLE</sequence>
<evidence type="ECO:0008006" key="10">
    <source>
        <dbReference type="Google" id="ProtNLM"/>
    </source>
</evidence>
<dbReference type="GO" id="GO:0016829">
    <property type="term" value="F:lyase activity"/>
    <property type="evidence" value="ECO:0007669"/>
    <property type="project" value="InterPro"/>
</dbReference>
<keyword evidence="4 7" id="KW-0812">Transmembrane</keyword>
<dbReference type="EMBL" id="SRQM01000413">
    <property type="protein sequence ID" value="KAG6110883.1"/>
    <property type="molecule type" value="Genomic_DNA"/>
</dbReference>
<proteinExistence type="inferred from homology"/>
<feature type="transmembrane region" description="Helical" evidence="7">
    <location>
        <begin position="20"/>
        <end position="39"/>
    </location>
</feature>
<organism evidence="8 9">
    <name type="scientific">Claviceps humidiphila</name>
    <dbReference type="NCBI Taxonomy" id="1294629"/>
    <lineage>
        <taxon>Eukaryota</taxon>
        <taxon>Fungi</taxon>
        <taxon>Dikarya</taxon>
        <taxon>Ascomycota</taxon>
        <taxon>Pezizomycotina</taxon>
        <taxon>Sordariomycetes</taxon>
        <taxon>Hypocreomycetidae</taxon>
        <taxon>Hypocreales</taxon>
        <taxon>Clavicipitaceae</taxon>
        <taxon>Claviceps</taxon>
    </lineage>
</organism>
<comment type="caution">
    <text evidence="8">The sequence shown here is derived from an EMBL/GenBank/DDBJ whole genome shotgun (WGS) entry which is preliminary data.</text>
</comment>
<gene>
    <name evidence="8" type="ORF">E4U13_005183</name>
</gene>
<dbReference type="AlphaFoldDB" id="A0A9P7Q0M7"/>
<feature type="transmembrane region" description="Helical" evidence="7">
    <location>
        <begin position="140"/>
        <end position="162"/>
    </location>
</feature>
<reference evidence="8 9" key="1">
    <citation type="journal article" date="2020" name="bioRxiv">
        <title>Whole genome comparisons of ergot fungi reveals the divergence and evolution of species within the genus Claviceps are the result of varying mechanisms driving genome evolution and host range expansion.</title>
        <authorList>
            <person name="Wyka S.A."/>
            <person name="Mondo S.J."/>
            <person name="Liu M."/>
            <person name="Dettman J."/>
            <person name="Nalam V."/>
            <person name="Broders K.D."/>
        </authorList>
    </citation>
    <scope>NUCLEOTIDE SEQUENCE [LARGE SCALE GENOMIC DNA]</scope>
    <source>
        <strain evidence="8 9">LM576</strain>
    </source>
</reference>
<dbReference type="PANTHER" id="PTHR42038">
    <property type="match status" value="1"/>
</dbReference>
<feature type="transmembrane region" description="Helical" evidence="7">
    <location>
        <begin position="81"/>
        <end position="101"/>
    </location>
</feature>
<accession>A0A9P7Q0M7</accession>
<evidence type="ECO:0000256" key="3">
    <source>
        <dbReference type="ARBA" id="ARBA00006757"/>
    </source>
</evidence>
<keyword evidence="5 7" id="KW-1133">Transmembrane helix</keyword>
<feature type="transmembrane region" description="Helical" evidence="7">
    <location>
        <begin position="51"/>
        <end position="69"/>
    </location>
</feature>
<dbReference type="Proteomes" id="UP000732380">
    <property type="component" value="Unassembled WGS sequence"/>
</dbReference>
<feature type="transmembrane region" description="Helical" evidence="7">
    <location>
        <begin position="174"/>
        <end position="191"/>
    </location>
</feature>
<feature type="transmembrane region" description="Helical" evidence="7">
    <location>
        <begin position="113"/>
        <end position="134"/>
    </location>
</feature>
<keyword evidence="9" id="KW-1185">Reference proteome</keyword>
<dbReference type="PANTHER" id="PTHR42038:SF2">
    <property type="entry name" value="TERPENE CYCLASE AUSL"/>
    <property type="match status" value="1"/>
</dbReference>
<name>A0A9P7Q0M7_9HYPO</name>